<evidence type="ECO:0000313" key="1">
    <source>
        <dbReference type="EMBL" id="GAT51157.1"/>
    </source>
</evidence>
<evidence type="ECO:0008006" key="3">
    <source>
        <dbReference type="Google" id="ProtNLM"/>
    </source>
</evidence>
<name>A0ABQ0LKW1_MYCCL</name>
<dbReference type="Proteomes" id="UP000815677">
    <property type="component" value="Unassembled WGS sequence"/>
</dbReference>
<proteinExistence type="predicted"/>
<accession>A0ABQ0LKW1</accession>
<sequence length="397" mass="44837">MADLSALPDELLAEIFIRYLPPYPEHPPLMGPGSPTYLLGICTLWRTVALHTPVLWRAIRIGEVCIDERWVTLLEDWLARSGTCDLSLRLAEFLEESDLRWVQTLLERVLAERHRWEYVFWNMFDPMWTGVISGDGTLAPPPRLQELTLITYVLPDAPPVNLNPASAPESVSPSRLRTVCLWNVGFTAASFVWADLTSLALVNVDFRQCLRVLGFAIQLVQCRLHLDYDSTSSAPPPPPPRIRVELPRMKAFCIYTRLAYSRNANGAPGEDLLAPFVLPALRKLEVSEQFLGLHPQEGCEWVLALLARSGLGPDGRRQLERLRVLRVEYIRPEDVRGAFAACRRVFSETQTVFDHVGDYIVMTGEGHWRAEGYWDLEGEDGRAGGSMKKFASSLIIE</sequence>
<gene>
    <name evidence="1" type="ORF">MCHLO_08321</name>
</gene>
<reference evidence="1" key="1">
    <citation type="submission" date="2014-09" db="EMBL/GenBank/DDBJ databases">
        <title>Genome sequence of the luminous mushroom Mycena chlorophos for searching fungal bioluminescence genes.</title>
        <authorList>
            <person name="Tanaka Y."/>
            <person name="Kasuga D."/>
            <person name="Oba Y."/>
            <person name="Hase S."/>
            <person name="Sato K."/>
            <person name="Oba Y."/>
            <person name="Sakakibara Y."/>
        </authorList>
    </citation>
    <scope>NUCLEOTIDE SEQUENCE</scope>
</reference>
<evidence type="ECO:0000313" key="2">
    <source>
        <dbReference type="Proteomes" id="UP000815677"/>
    </source>
</evidence>
<organism evidence="1 2">
    <name type="scientific">Mycena chlorophos</name>
    <name type="common">Agaric fungus</name>
    <name type="synonym">Agaricus chlorophos</name>
    <dbReference type="NCBI Taxonomy" id="658473"/>
    <lineage>
        <taxon>Eukaryota</taxon>
        <taxon>Fungi</taxon>
        <taxon>Dikarya</taxon>
        <taxon>Basidiomycota</taxon>
        <taxon>Agaricomycotina</taxon>
        <taxon>Agaricomycetes</taxon>
        <taxon>Agaricomycetidae</taxon>
        <taxon>Agaricales</taxon>
        <taxon>Marasmiineae</taxon>
        <taxon>Mycenaceae</taxon>
        <taxon>Mycena</taxon>
    </lineage>
</organism>
<dbReference type="EMBL" id="DF846929">
    <property type="protein sequence ID" value="GAT51157.1"/>
    <property type="molecule type" value="Genomic_DNA"/>
</dbReference>
<keyword evidence="2" id="KW-1185">Reference proteome</keyword>
<protein>
    <recommendedName>
        <fullName evidence="3">F-box domain-containing protein</fullName>
    </recommendedName>
</protein>